<feature type="signal peptide" evidence="1">
    <location>
        <begin position="1"/>
        <end position="18"/>
    </location>
</feature>
<dbReference type="VEuPathDB" id="FungiDB:PV10_02158"/>
<dbReference type="Proteomes" id="UP000288859">
    <property type="component" value="Unassembled WGS sequence"/>
</dbReference>
<sequence>MVRFSFFAAGAFAATVMAQASPAQFVNTTWDTVHVGQIWPIQWSPGDGSPVSLFLVNSTWISNIFVNRPVVPSLYEWNISAPTGIWPGSYSLGLSQNGEVVYSPRFDIEAAGDVDGITTTITTTVTPTPTQFPSTIPTVNATLISVTPDATVTVTYWDESCGCKKKTVVPAATASNVPGATYTWYDSACGCTKSAVVPAPTFTTSCYNWTAPPAPSRSWADWNSTPVAPTPVGQEYTGDATKLFESGFGMMVLVAAAILL</sequence>
<protein>
    <submittedName>
        <fullName evidence="2">Uncharacterized protein</fullName>
    </submittedName>
</protein>
<evidence type="ECO:0000256" key="1">
    <source>
        <dbReference type="SAM" id="SignalP"/>
    </source>
</evidence>
<keyword evidence="1" id="KW-0732">Signal</keyword>
<organism evidence="2 3">
    <name type="scientific">Exophiala mesophila</name>
    <name type="common">Black yeast-like fungus</name>
    <dbReference type="NCBI Taxonomy" id="212818"/>
    <lineage>
        <taxon>Eukaryota</taxon>
        <taxon>Fungi</taxon>
        <taxon>Dikarya</taxon>
        <taxon>Ascomycota</taxon>
        <taxon>Pezizomycotina</taxon>
        <taxon>Eurotiomycetes</taxon>
        <taxon>Chaetothyriomycetidae</taxon>
        <taxon>Chaetothyriales</taxon>
        <taxon>Herpotrichiellaceae</taxon>
        <taxon>Exophiala</taxon>
    </lineage>
</organism>
<name>A0A438N9C6_EXOME</name>
<evidence type="ECO:0000313" key="2">
    <source>
        <dbReference type="EMBL" id="RVX72222.1"/>
    </source>
</evidence>
<evidence type="ECO:0000313" key="3">
    <source>
        <dbReference type="Proteomes" id="UP000288859"/>
    </source>
</evidence>
<proteinExistence type="predicted"/>
<dbReference type="EMBL" id="NAJM01000013">
    <property type="protein sequence ID" value="RVX72222.1"/>
    <property type="molecule type" value="Genomic_DNA"/>
</dbReference>
<gene>
    <name evidence="2" type="ORF">B0A52_04426</name>
</gene>
<dbReference type="OrthoDB" id="4156344at2759"/>
<feature type="chain" id="PRO_5019327786" evidence="1">
    <location>
        <begin position="19"/>
        <end position="260"/>
    </location>
</feature>
<reference evidence="2 3" key="1">
    <citation type="submission" date="2017-03" db="EMBL/GenBank/DDBJ databases">
        <title>Genomes of endolithic fungi from Antarctica.</title>
        <authorList>
            <person name="Coleine C."/>
            <person name="Masonjones S."/>
            <person name="Stajich J.E."/>
        </authorList>
    </citation>
    <scope>NUCLEOTIDE SEQUENCE [LARGE SCALE GENOMIC DNA]</scope>
    <source>
        <strain evidence="2 3">CCFEE 6314</strain>
    </source>
</reference>
<comment type="caution">
    <text evidence="2">The sequence shown here is derived from an EMBL/GenBank/DDBJ whole genome shotgun (WGS) entry which is preliminary data.</text>
</comment>
<accession>A0A438N9C6</accession>
<dbReference type="AlphaFoldDB" id="A0A438N9C6"/>